<dbReference type="EMBL" id="JAHHUM010002882">
    <property type="protein sequence ID" value="KAK5600604.1"/>
    <property type="molecule type" value="Genomic_DNA"/>
</dbReference>
<protein>
    <recommendedName>
        <fullName evidence="1">EFCAB10 C-terminal EF-hand domain-containing protein</fullName>
    </recommendedName>
</protein>
<evidence type="ECO:0000259" key="1">
    <source>
        <dbReference type="Pfam" id="PF24548"/>
    </source>
</evidence>
<accession>A0AAV9QVU3</accession>
<dbReference type="CDD" id="cd22976">
    <property type="entry name" value="DD_EFCAB10"/>
    <property type="match status" value="1"/>
</dbReference>
<dbReference type="InterPro" id="IPR039879">
    <property type="entry name" value="EFC10"/>
</dbReference>
<gene>
    <name evidence="2" type="ORF">CRENBAI_001334</name>
</gene>
<name>A0AAV9QVU3_9TELE</name>
<dbReference type="Proteomes" id="UP001311232">
    <property type="component" value="Unassembled WGS sequence"/>
</dbReference>
<evidence type="ECO:0000313" key="3">
    <source>
        <dbReference type="Proteomes" id="UP001311232"/>
    </source>
</evidence>
<evidence type="ECO:0000313" key="2">
    <source>
        <dbReference type="EMBL" id="KAK5600604.1"/>
    </source>
</evidence>
<organism evidence="2 3">
    <name type="scientific">Crenichthys baileyi</name>
    <name type="common">White River springfish</name>
    <dbReference type="NCBI Taxonomy" id="28760"/>
    <lineage>
        <taxon>Eukaryota</taxon>
        <taxon>Metazoa</taxon>
        <taxon>Chordata</taxon>
        <taxon>Craniata</taxon>
        <taxon>Vertebrata</taxon>
        <taxon>Euteleostomi</taxon>
        <taxon>Actinopterygii</taxon>
        <taxon>Neopterygii</taxon>
        <taxon>Teleostei</taxon>
        <taxon>Neoteleostei</taxon>
        <taxon>Acanthomorphata</taxon>
        <taxon>Ovalentaria</taxon>
        <taxon>Atherinomorphae</taxon>
        <taxon>Cyprinodontiformes</taxon>
        <taxon>Goodeidae</taxon>
        <taxon>Crenichthys</taxon>
    </lineage>
</organism>
<dbReference type="Pfam" id="PF24548">
    <property type="entry name" value="EF_EFCAB10_C"/>
    <property type="match status" value="1"/>
</dbReference>
<sequence>MATQREKEAEEYLRNHKIIELLDNMTSMLLFYRPENPREFLIEQLEQLKVSQESGVRGPNLFDSSNLDAVFGILDPANQKYITFGQYKHALTMLGIKDINECPEGVNEDRISQETFKTEAMAGLQRRSATYASL</sequence>
<dbReference type="PANTHER" id="PTHR21847">
    <property type="entry name" value="EF-HAND CALCIUM-BINDING DOMAIN-CONTAINING PROTEIN 10"/>
    <property type="match status" value="1"/>
</dbReference>
<reference evidence="2 3" key="1">
    <citation type="submission" date="2021-06" db="EMBL/GenBank/DDBJ databases">
        <authorList>
            <person name="Palmer J.M."/>
        </authorList>
    </citation>
    <scope>NUCLEOTIDE SEQUENCE [LARGE SCALE GENOMIC DNA]</scope>
    <source>
        <strain evidence="2 3">MEX-2019</strain>
        <tissue evidence="2">Muscle</tissue>
    </source>
</reference>
<comment type="caution">
    <text evidence="2">The sequence shown here is derived from an EMBL/GenBank/DDBJ whole genome shotgun (WGS) entry which is preliminary data.</text>
</comment>
<dbReference type="InterPro" id="IPR056587">
    <property type="entry name" value="EF_EFCAB10_C"/>
</dbReference>
<dbReference type="PANTHER" id="PTHR21847:SF1">
    <property type="entry name" value="EF-HAND CALCIUM-BINDING DOMAIN-CONTAINING PROTEIN 10"/>
    <property type="match status" value="1"/>
</dbReference>
<proteinExistence type="predicted"/>
<dbReference type="AlphaFoldDB" id="A0AAV9QVU3"/>
<dbReference type="InterPro" id="IPR049760">
    <property type="entry name" value="DD_EFCAB10"/>
</dbReference>
<dbReference type="Gene3D" id="1.20.890.10">
    <property type="entry name" value="cAMP-dependent protein kinase regulatory subunit, dimerization-anchoring domain"/>
    <property type="match status" value="1"/>
</dbReference>
<feature type="domain" description="EFCAB10 C-terminal EF-hand" evidence="1">
    <location>
        <begin position="65"/>
        <end position="125"/>
    </location>
</feature>
<keyword evidence="3" id="KW-1185">Reference proteome</keyword>
<dbReference type="SUPFAM" id="SSF47391">
    <property type="entry name" value="Dimerization-anchoring domain of cAMP-dependent PK regulatory subunit"/>
    <property type="match status" value="1"/>
</dbReference>